<keyword evidence="3" id="KW-1185">Reference proteome</keyword>
<dbReference type="InterPro" id="IPR014002">
    <property type="entry name" value="Agenet_dom_plant"/>
</dbReference>
<sequence>MCHREFKDNSINAFSLSKLRGYPTQPILSALKSHDPKQSNNNRQRILKLANKLVVREPDENVEILSLDSGLRGCWFRCKVLKPSEKLLKVQYYDVTEDDDGPGKLEEWVPKTRVAARDKLGMRCVGRLTVRPWPDSDISSDLRFEVGTAVDAWWCDGWWEGVVTGYDTSSNSSNLQVYLPGENKMLTVERKNMRVSKDWIDGQWVDVKAKPDIISFLSPSLSSIPKLPINLKPWKVGESNNKMKFMDEMHLKQLLMMKRNEDWTPRSLRNADKFVNSMSQRASELKPCSQHRTDKH</sequence>
<protein>
    <recommendedName>
        <fullName evidence="1">Agenet domain-containing protein</fullName>
    </recommendedName>
</protein>
<dbReference type="Pfam" id="PF05641">
    <property type="entry name" value="Agenet"/>
    <property type="match status" value="1"/>
</dbReference>
<dbReference type="PANTHER" id="PTHR31917:SF3">
    <property type="entry name" value="BROMO ADJACENT-LIKE DOMAIN PROTEIN"/>
    <property type="match status" value="1"/>
</dbReference>
<dbReference type="OrthoDB" id="1728910at2759"/>
<gene>
    <name evidence="2" type="ORF">PHJA_000192100</name>
</gene>
<dbReference type="Proteomes" id="UP000653305">
    <property type="component" value="Unassembled WGS sequence"/>
</dbReference>
<accession>A0A830B0E6</accession>
<dbReference type="SMART" id="SM00743">
    <property type="entry name" value="Agenet"/>
    <property type="match status" value="2"/>
</dbReference>
<evidence type="ECO:0000313" key="3">
    <source>
        <dbReference type="Proteomes" id="UP000653305"/>
    </source>
</evidence>
<reference evidence="2" key="1">
    <citation type="submission" date="2020-07" db="EMBL/GenBank/DDBJ databases">
        <title>Ethylene signaling mediates host invasion by parasitic plants.</title>
        <authorList>
            <person name="Yoshida S."/>
        </authorList>
    </citation>
    <scope>NUCLEOTIDE SEQUENCE</scope>
    <source>
        <strain evidence="2">Okayama</strain>
    </source>
</reference>
<feature type="domain" description="Agenet" evidence="1">
    <location>
        <begin position="54"/>
        <end position="120"/>
    </location>
</feature>
<comment type="caution">
    <text evidence="2">The sequence shown here is derived from an EMBL/GenBank/DDBJ whole genome shotgun (WGS) entry which is preliminary data.</text>
</comment>
<evidence type="ECO:0000313" key="2">
    <source>
        <dbReference type="EMBL" id="GFP80487.1"/>
    </source>
</evidence>
<proteinExistence type="predicted"/>
<dbReference type="PANTHER" id="PTHR31917">
    <property type="entry name" value="AGENET DOMAIN-CONTAINING PROTEIN-RELATED"/>
    <property type="match status" value="1"/>
</dbReference>
<feature type="domain" description="Agenet" evidence="1">
    <location>
        <begin position="142"/>
        <end position="201"/>
    </location>
</feature>
<dbReference type="InterPro" id="IPR008395">
    <property type="entry name" value="Agenet-like_dom"/>
</dbReference>
<name>A0A830B0E6_9LAMI</name>
<dbReference type="EMBL" id="BMAC01000019">
    <property type="protein sequence ID" value="GFP80487.1"/>
    <property type="molecule type" value="Genomic_DNA"/>
</dbReference>
<dbReference type="AlphaFoldDB" id="A0A830B0E6"/>
<evidence type="ECO:0000259" key="1">
    <source>
        <dbReference type="SMART" id="SM00743"/>
    </source>
</evidence>
<organism evidence="2 3">
    <name type="scientific">Phtheirospermum japonicum</name>
    <dbReference type="NCBI Taxonomy" id="374723"/>
    <lineage>
        <taxon>Eukaryota</taxon>
        <taxon>Viridiplantae</taxon>
        <taxon>Streptophyta</taxon>
        <taxon>Embryophyta</taxon>
        <taxon>Tracheophyta</taxon>
        <taxon>Spermatophyta</taxon>
        <taxon>Magnoliopsida</taxon>
        <taxon>eudicotyledons</taxon>
        <taxon>Gunneridae</taxon>
        <taxon>Pentapetalae</taxon>
        <taxon>asterids</taxon>
        <taxon>lamiids</taxon>
        <taxon>Lamiales</taxon>
        <taxon>Orobanchaceae</taxon>
        <taxon>Orobanchaceae incertae sedis</taxon>
        <taxon>Phtheirospermum</taxon>
    </lineage>
</organism>